<keyword evidence="10" id="KW-0573">Peptidoglycan synthesis</keyword>
<evidence type="ECO:0000256" key="15">
    <source>
        <dbReference type="ARBA" id="ARBA00023316"/>
    </source>
</evidence>
<dbReference type="PANTHER" id="PTHR30627">
    <property type="entry name" value="PEPTIDOGLYCAN D,D-TRANSPEPTIDASE"/>
    <property type="match status" value="1"/>
</dbReference>
<keyword evidence="6" id="KW-0645">Protease</keyword>
<evidence type="ECO:0000313" key="19">
    <source>
        <dbReference type="Proteomes" id="UP000281691"/>
    </source>
</evidence>
<dbReference type="GO" id="GO:0006508">
    <property type="term" value="P:proteolysis"/>
    <property type="evidence" value="ECO:0007669"/>
    <property type="project" value="UniProtKB-KW"/>
</dbReference>
<dbReference type="GO" id="GO:0004180">
    <property type="term" value="F:carboxypeptidase activity"/>
    <property type="evidence" value="ECO:0007669"/>
    <property type="project" value="UniProtKB-KW"/>
</dbReference>
<dbReference type="Proteomes" id="UP000281691">
    <property type="component" value="Unassembled WGS sequence"/>
</dbReference>
<dbReference type="EMBL" id="RKQP01000001">
    <property type="protein sequence ID" value="RPE86417.1"/>
    <property type="molecule type" value="Genomic_DNA"/>
</dbReference>
<gene>
    <name evidence="18" type="ORF">EDC46_0819</name>
</gene>
<evidence type="ECO:0000256" key="13">
    <source>
        <dbReference type="ARBA" id="ARBA00023210"/>
    </source>
</evidence>
<evidence type="ECO:0000256" key="11">
    <source>
        <dbReference type="ARBA" id="ARBA00022989"/>
    </source>
</evidence>
<keyword evidence="13" id="KW-0717">Septation</keyword>
<evidence type="ECO:0000256" key="1">
    <source>
        <dbReference type="ARBA" id="ARBA00004370"/>
    </source>
</evidence>
<dbReference type="GO" id="GO:0005886">
    <property type="term" value="C:plasma membrane"/>
    <property type="evidence" value="ECO:0007669"/>
    <property type="project" value="TreeGrafter"/>
</dbReference>
<proteinExistence type="predicted"/>
<dbReference type="Gene3D" id="3.40.710.10">
    <property type="entry name" value="DD-peptidase/beta-lactamase superfamily"/>
    <property type="match status" value="1"/>
</dbReference>
<evidence type="ECO:0000259" key="17">
    <source>
        <dbReference type="Pfam" id="PF03717"/>
    </source>
</evidence>
<dbReference type="PANTHER" id="PTHR30627:SF1">
    <property type="entry name" value="PEPTIDOGLYCAN D,D-TRANSPEPTIDASE FTSI"/>
    <property type="match status" value="1"/>
</dbReference>
<dbReference type="SUPFAM" id="SSF56519">
    <property type="entry name" value="Penicillin binding protein dimerisation domain"/>
    <property type="match status" value="1"/>
</dbReference>
<keyword evidence="3" id="KW-0997">Cell inner membrane</keyword>
<dbReference type="SUPFAM" id="SSF56601">
    <property type="entry name" value="beta-lactamase/transpeptidase-like"/>
    <property type="match status" value="1"/>
</dbReference>
<keyword evidence="4" id="KW-0132">Cell division</keyword>
<sequence length="694" mass="77224">MKKLVKTKPSKQKEPKEKAKLSTINHPSFLVTRFRVVLGILALGAVALFLKSVYLQIDDSERLIKEANKRSLRASELPFTRGKILDRNGRMLSTSVPMYSVTIDPKEYFDTQLRRNKARWRKLSFEMGGSSSKIEASVNKFIKSKRAENSKQKKYDPRALFNIDSDDYWHLLALATGLDYSDLIVKVRNNPNSAFVQAESDAISLEIQKMKALASSVGIKYNDLMDKLYKASEQRFLYIARHQSEVTADYIVGKIDEKGEKVKAHQGLHIDAIMLKKETRRVYPLAEEVAQLIGFTDQDNRNGAEGLERSFNSLLIGKNGKQVIRKNAKGEIIERIRDEKQYDPQDVMLSIDEELQSMAYREIKKAVIDNKAESGTAVLLDIHTGEILAMANAPSYNPNNRSDFKPELARNRAITDTFEPGSTVKPLVVLTALQNKATYLGEVINTRSFIVNGFPIKDVAPRESLTLTGILQKSSNVGVSRLALRMPSTALMETYTKVGFGKDTGLGLGEVKGTNGDRKIWSDIERATVAYGYGLTVTPLQLARAYATLGSFGIYRPLSVTKVDPPVIGERVLPEKITRDVVHMMESVAQKGEGGQKAAVDGFRVAIKTGTARKLEKGRYVEKYIAYTAGIAPASDPRFALVVLINEPKAGAYYGGAVSAPLFSKIMGYTLKTYNIRPDNLGTDNHNAVREINH</sequence>
<dbReference type="GO" id="GO:0000917">
    <property type="term" value="P:division septum assembly"/>
    <property type="evidence" value="ECO:0007669"/>
    <property type="project" value="UniProtKB-KW"/>
</dbReference>
<dbReference type="InterPro" id="IPR001460">
    <property type="entry name" value="PCN-bd_Tpept"/>
</dbReference>
<evidence type="ECO:0000256" key="8">
    <source>
        <dbReference type="ARBA" id="ARBA00022801"/>
    </source>
</evidence>
<dbReference type="FunFam" id="3.40.710.10:FF:000003">
    <property type="entry name" value="Peptidoglycan D,D-transpeptidase FtsI"/>
    <property type="match status" value="1"/>
</dbReference>
<keyword evidence="7" id="KW-0812">Transmembrane</keyword>
<dbReference type="OrthoDB" id="9789078at2"/>
<evidence type="ECO:0000256" key="5">
    <source>
        <dbReference type="ARBA" id="ARBA00022645"/>
    </source>
</evidence>
<keyword evidence="15" id="KW-0961">Cell wall biogenesis/degradation</keyword>
<evidence type="ECO:0000256" key="6">
    <source>
        <dbReference type="ARBA" id="ARBA00022670"/>
    </source>
</evidence>
<comment type="caution">
    <text evidence="18">The sequence shown here is derived from an EMBL/GenBank/DDBJ whole genome shotgun (WGS) entry which is preliminary data.</text>
</comment>
<dbReference type="Gene3D" id="3.30.450.330">
    <property type="match status" value="1"/>
</dbReference>
<feature type="domain" description="Penicillin-binding protein dimerisation" evidence="17">
    <location>
        <begin position="80"/>
        <end position="336"/>
    </location>
</feature>
<dbReference type="InterPro" id="IPR036138">
    <property type="entry name" value="PBP_dimer_sf"/>
</dbReference>
<evidence type="ECO:0000256" key="4">
    <source>
        <dbReference type="ARBA" id="ARBA00022618"/>
    </source>
</evidence>
<evidence type="ECO:0000256" key="12">
    <source>
        <dbReference type="ARBA" id="ARBA00023136"/>
    </source>
</evidence>
<dbReference type="InterPro" id="IPR012338">
    <property type="entry name" value="Beta-lactam/transpept-like"/>
</dbReference>
<accession>A0A3N4WA57</accession>
<keyword evidence="12" id="KW-0472">Membrane</keyword>
<protein>
    <submittedName>
        <fullName evidence="18">Peptidoglycan synthetase FtsI</fullName>
    </submittedName>
</protein>
<evidence type="ECO:0000256" key="7">
    <source>
        <dbReference type="ARBA" id="ARBA00022692"/>
    </source>
</evidence>
<evidence type="ECO:0000256" key="2">
    <source>
        <dbReference type="ARBA" id="ARBA00022475"/>
    </source>
</evidence>
<dbReference type="GO" id="GO:0009252">
    <property type="term" value="P:peptidoglycan biosynthetic process"/>
    <property type="evidence" value="ECO:0007669"/>
    <property type="project" value="UniProtKB-KW"/>
</dbReference>
<name>A0A3N4WA57_9PAST</name>
<dbReference type="AlphaFoldDB" id="A0A3N4WA57"/>
<keyword evidence="11" id="KW-1133">Transmembrane helix</keyword>
<evidence type="ECO:0000256" key="10">
    <source>
        <dbReference type="ARBA" id="ARBA00022984"/>
    </source>
</evidence>
<keyword evidence="2" id="KW-1003">Cell membrane</keyword>
<keyword evidence="5" id="KW-0121">Carboxypeptidase</keyword>
<dbReference type="InterPro" id="IPR005311">
    <property type="entry name" value="PBP_dimer"/>
</dbReference>
<reference evidence="18 19" key="1">
    <citation type="submission" date="2018-11" db="EMBL/GenBank/DDBJ databases">
        <title>Genomic Encyclopedia of Type Strains, Phase IV (KMG-IV): sequencing the most valuable type-strain genomes for metagenomic binning, comparative biology and taxonomic classification.</title>
        <authorList>
            <person name="Goeker M."/>
        </authorList>
    </citation>
    <scope>NUCLEOTIDE SEQUENCE [LARGE SCALE GENOMIC DNA]</scope>
    <source>
        <strain evidence="18 19">DSM 27238</strain>
    </source>
</reference>
<evidence type="ECO:0000256" key="14">
    <source>
        <dbReference type="ARBA" id="ARBA00023306"/>
    </source>
</evidence>
<evidence type="ECO:0000259" key="16">
    <source>
        <dbReference type="Pfam" id="PF00905"/>
    </source>
</evidence>
<evidence type="ECO:0000256" key="9">
    <source>
        <dbReference type="ARBA" id="ARBA00022960"/>
    </source>
</evidence>
<dbReference type="GO" id="GO:0008658">
    <property type="term" value="F:penicillin binding"/>
    <property type="evidence" value="ECO:0007669"/>
    <property type="project" value="InterPro"/>
</dbReference>
<keyword evidence="14" id="KW-0131">Cell cycle</keyword>
<dbReference type="Gene3D" id="3.90.1310.10">
    <property type="entry name" value="Penicillin-binding protein 2a (Domain 2)"/>
    <property type="match status" value="1"/>
</dbReference>
<evidence type="ECO:0000256" key="3">
    <source>
        <dbReference type="ARBA" id="ARBA00022519"/>
    </source>
</evidence>
<evidence type="ECO:0000313" key="18">
    <source>
        <dbReference type="EMBL" id="RPE86417.1"/>
    </source>
</evidence>
<dbReference type="Pfam" id="PF00905">
    <property type="entry name" value="Transpeptidase"/>
    <property type="match status" value="1"/>
</dbReference>
<feature type="domain" description="Penicillin-binding protein transpeptidase" evidence="16">
    <location>
        <begin position="375"/>
        <end position="667"/>
    </location>
</feature>
<keyword evidence="8" id="KW-0378">Hydrolase</keyword>
<organism evidence="18 19">
    <name type="scientific">Vespertiliibacter pulmonis</name>
    <dbReference type="NCBI Taxonomy" id="1443036"/>
    <lineage>
        <taxon>Bacteria</taxon>
        <taxon>Pseudomonadati</taxon>
        <taxon>Pseudomonadota</taxon>
        <taxon>Gammaproteobacteria</taxon>
        <taxon>Pasteurellales</taxon>
        <taxon>Pasteurellaceae</taxon>
        <taxon>Vespertiliibacter</taxon>
    </lineage>
</organism>
<keyword evidence="9" id="KW-0133">Cell shape</keyword>
<dbReference type="GO" id="GO:0008360">
    <property type="term" value="P:regulation of cell shape"/>
    <property type="evidence" value="ECO:0007669"/>
    <property type="project" value="UniProtKB-KW"/>
</dbReference>
<dbReference type="GO" id="GO:0071555">
    <property type="term" value="P:cell wall organization"/>
    <property type="evidence" value="ECO:0007669"/>
    <property type="project" value="UniProtKB-KW"/>
</dbReference>
<keyword evidence="19" id="KW-1185">Reference proteome</keyword>
<dbReference type="RefSeq" id="WP_124210948.1">
    <property type="nucleotide sequence ID" value="NZ_CP016615.1"/>
</dbReference>
<dbReference type="Pfam" id="PF03717">
    <property type="entry name" value="PBP_dimer"/>
    <property type="match status" value="1"/>
</dbReference>
<dbReference type="InterPro" id="IPR050515">
    <property type="entry name" value="Beta-lactam/transpept"/>
</dbReference>
<comment type="subcellular location">
    <subcellularLocation>
        <location evidence="1">Membrane</location>
    </subcellularLocation>
</comment>